<sequence length="56" mass="6057">MHKCESMGPLILEGAMVGRPYSEEYRRRVHFSPVGADPHVASQVWSNSGALTVSAG</sequence>
<gene>
    <name evidence="1" type="ORF">MPL1032_270080</name>
</gene>
<protein>
    <submittedName>
        <fullName evidence="1">Uncharacterized protein</fullName>
    </submittedName>
</protein>
<organism evidence="1 2">
    <name type="scientific">Mesorhizobium plurifarium</name>
    <dbReference type="NCBI Taxonomy" id="69974"/>
    <lineage>
        <taxon>Bacteria</taxon>
        <taxon>Pseudomonadati</taxon>
        <taxon>Pseudomonadota</taxon>
        <taxon>Alphaproteobacteria</taxon>
        <taxon>Hyphomicrobiales</taxon>
        <taxon>Phyllobacteriaceae</taxon>
        <taxon>Mesorhizobium</taxon>
    </lineage>
</organism>
<evidence type="ECO:0000313" key="1">
    <source>
        <dbReference type="EMBL" id="CDX59703.1"/>
    </source>
</evidence>
<dbReference type="EMBL" id="CCND01000020">
    <property type="protein sequence ID" value="CDX59703.1"/>
    <property type="molecule type" value="Genomic_DNA"/>
</dbReference>
<reference evidence="2" key="1">
    <citation type="submission" date="2014-08" db="EMBL/GenBank/DDBJ databases">
        <authorList>
            <person name="Edwards T."/>
        </authorList>
    </citation>
    <scope>NUCLEOTIDE SEQUENCE [LARGE SCALE GENOMIC DNA]</scope>
</reference>
<name>A0A0K2W1Y8_MESPL</name>
<accession>A0A0K2W1Y8</accession>
<proteinExistence type="predicted"/>
<dbReference type="Proteomes" id="UP000182888">
    <property type="component" value="Unassembled WGS sequence"/>
</dbReference>
<dbReference type="AlphaFoldDB" id="A0A0K2W1Y8"/>
<evidence type="ECO:0000313" key="2">
    <source>
        <dbReference type="Proteomes" id="UP000182888"/>
    </source>
</evidence>